<dbReference type="RefSeq" id="XP_032454498.1">
    <property type="nucleotide sequence ID" value="XM_032598607.1"/>
</dbReference>
<feature type="compositionally biased region" description="Pro residues" evidence="8">
    <location>
        <begin position="1"/>
        <end position="12"/>
    </location>
</feature>
<dbReference type="SUPFAM" id="SSF81324">
    <property type="entry name" value="Voltage-gated potassium channels"/>
    <property type="match status" value="1"/>
</dbReference>
<feature type="transmembrane region" description="Helical" evidence="9">
    <location>
        <begin position="422"/>
        <end position="443"/>
    </location>
</feature>
<dbReference type="EnsemblMetazoa" id="XM_032598607">
    <property type="protein sequence ID" value="XP_032454498"/>
    <property type="gene ID" value="LOC100679891"/>
</dbReference>
<evidence type="ECO:0000259" key="10">
    <source>
        <dbReference type="Pfam" id="PF07885"/>
    </source>
</evidence>
<dbReference type="OrthoDB" id="6433782at2759"/>
<dbReference type="InParanoid" id="A0A7M7QTY8"/>
<evidence type="ECO:0000256" key="6">
    <source>
        <dbReference type="ARBA" id="ARBA00023136"/>
    </source>
</evidence>
<dbReference type="EnsemblMetazoa" id="XM_031926580">
    <property type="protein sequence ID" value="XP_031782440"/>
    <property type="gene ID" value="LOC100679891"/>
</dbReference>
<dbReference type="GeneID" id="100679891"/>
<name>A0A7M7QTY8_NASVI</name>
<evidence type="ECO:0000256" key="8">
    <source>
        <dbReference type="SAM" id="MobiDB-lite"/>
    </source>
</evidence>
<feature type="transmembrane region" description="Helical" evidence="9">
    <location>
        <begin position="235"/>
        <end position="263"/>
    </location>
</feature>
<evidence type="ECO:0000256" key="4">
    <source>
        <dbReference type="ARBA" id="ARBA00022989"/>
    </source>
</evidence>
<keyword evidence="7" id="KW-0407">Ion channel</keyword>
<keyword evidence="5" id="KW-0406">Ion transport</keyword>
<feature type="compositionally biased region" description="Basic residues" evidence="8">
    <location>
        <begin position="48"/>
        <end position="59"/>
    </location>
</feature>
<evidence type="ECO:0000256" key="3">
    <source>
        <dbReference type="ARBA" id="ARBA00022692"/>
    </source>
</evidence>
<dbReference type="GO" id="GO:0030322">
    <property type="term" value="P:stabilization of membrane potential"/>
    <property type="evidence" value="ECO:0007669"/>
    <property type="project" value="TreeGrafter"/>
</dbReference>
<accession>A0A7M7QTY8</accession>
<reference evidence="11" key="1">
    <citation type="submission" date="2021-01" db="UniProtKB">
        <authorList>
            <consortium name="EnsemblMetazoa"/>
        </authorList>
    </citation>
    <scope>IDENTIFICATION</scope>
</reference>
<dbReference type="OMA" id="RQYVAKH"/>
<evidence type="ECO:0000313" key="12">
    <source>
        <dbReference type="Proteomes" id="UP000002358"/>
    </source>
</evidence>
<feature type="domain" description="Potassium channel" evidence="10">
    <location>
        <begin position="332"/>
        <end position="389"/>
    </location>
</feature>
<evidence type="ECO:0000256" key="2">
    <source>
        <dbReference type="ARBA" id="ARBA00022448"/>
    </source>
</evidence>
<dbReference type="KEGG" id="nvi:100679891"/>
<feature type="transmembrane region" description="Helical" evidence="9">
    <location>
        <begin position="337"/>
        <end position="357"/>
    </location>
</feature>
<dbReference type="Pfam" id="PF07885">
    <property type="entry name" value="Ion_trans_2"/>
    <property type="match status" value="1"/>
</dbReference>
<feature type="region of interest" description="Disordered" evidence="8">
    <location>
        <begin position="153"/>
        <end position="173"/>
    </location>
</feature>
<dbReference type="PANTHER" id="PTHR11003:SF87">
    <property type="entry name" value="POTASSIUM CHANNEL DOMAIN-CONTAINING PROTEIN"/>
    <property type="match status" value="1"/>
</dbReference>
<dbReference type="InterPro" id="IPR003280">
    <property type="entry name" value="2pore_dom_K_chnl"/>
</dbReference>
<feature type="transmembrane region" description="Helical" evidence="9">
    <location>
        <begin position="369"/>
        <end position="394"/>
    </location>
</feature>
<dbReference type="GO" id="GO:0022841">
    <property type="term" value="F:potassium ion leak channel activity"/>
    <property type="evidence" value="ECO:0007669"/>
    <property type="project" value="TreeGrafter"/>
</dbReference>
<dbReference type="AlphaFoldDB" id="A0A7M7QTY8"/>
<feature type="transmembrane region" description="Helical" evidence="9">
    <location>
        <begin position="480"/>
        <end position="500"/>
    </location>
</feature>
<dbReference type="GO" id="GO:0005886">
    <property type="term" value="C:plasma membrane"/>
    <property type="evidence" value="ECO:0007669"/>
    <property type="project" value="TreeGrafter"/>
</dbReference>
<sequence length="517" mass="57177">MDIPAFPEPPAPVSRSVSLDTRESLARRRGNTREGLRRRPRSASWLVAHKHAPRRSRRSNHVRPFIVAETAAVVVAAANRTELTLTMTESRYDESNADVQTNTATGTVEVLERIKENQSPRTIKEDQVNEADIICRASIEAANHDLQRAATPTFPKPISERLPPIRSEETSNSVTVTATTAATLPHKTLKSTSVQTIGRILYRLRVFPTLKDIVDEENKPPDPKKSPRLYRYFRFLGRVALCQFGLAWLLTLWAVLGAGAFYITEGPRERQQVVELKDMQRDLAVGLATELRQLRADEKEMEPLWSNKVRQYVARHEKLLLIAVSSGYGEGGNNGQLWTFPGCVLFAISVLTTLGFGAPVPRTNAGRTVAVIFAAIGIPAHFLLVLNLGLLLAVRLKRYGIARKYKSECRDQETLDSLPMPMWVKVVPFAGIVVYYILGILCFGVARMRPFSDSLLYPLDFTAAGGLSTITGYVRILYGLFLEGAVTLAAMAVAVLKVSATQSLTNVGLKYGLLVPA</sequence>
<comment type="subcellular location">
    <subcellularLocation>
        <location evidence="1">Membrane</location>
        <topology evidence="1">Multi-pass membrane protein</topology>
    </subcellularLocation>
</comment>
<keyword evidence="6 9" id="KW-0472">Membrane</keyword>
<dbReference type="EnsemblMetazoa" id="XM_032598603">
    <property type="protein sequence ID" value="XP_032454494"/>
    <property type="gene ID" value="LOC100679891"/>
</dbReference>
<dbReference type="Gene3D" id="1.10.287.70">
    <property type="match status" value="1"/>
</dbReference>
<evidence type="ECO:0000256" key="9">
    <source>
        <dbReference type="SAM" id="Phobius"/>
    </source>
</evidence>
<dbReference type="Proteomes" id="UP000002358">
    <property type="component" value="Chromosome 3"/>
</dbReference>
<evidence type="ECO:0000256" key="1">
    <source>
        <dbReference type="ARBA" id="ARBA00004141"/>
    </source>
</evidence>
<feature type="region of interest" description="Disordered" evidence="8">
    <location>
        <begin position="1"/>
        <end position="59"/>
    </location>
</feature>
<evidence type="ECO:0000313" key="11">
    <source>
        <dbReference type="EnsemblMetazoa" id="XP_032454494"/>
    </source>
</evidence>
<keyword evidence="3 9" id="KW-0812">Transmembrane</keyword>
<feature type="compositionally biased region" description="Basic and acidic residues" evidence="8">
    <location>
        <begin position="20"/>
        <end position="37"/>
    </location>
</feature>
<organism evidence="11 12">
    <name type="scientific">Nasonia vitripennis</name>
    <name type="common">Parasitic wasp</name>
    <dbReference type="NCBI Taxonomy" id="7425"/>
    <lineage>
        <taxon>Eukaryota</taxon>
        <taxon>Metazoa</taxon>
        <taxon>Ecdysozoa</taxon>
        <taxon>Arthropoda</taxon>
        <taxon>Hexapoda</taxon>
        <taxon>Insecta</taxon>
        <taxon>Pterygota</taxon>
        <taxon>Neoptera</taxon>
        <taxon>Endopterygota</taxon>
        <taxon>Hymenoptera</taxon>
        <taxon>Apocrita</taxon>
        <taxon>Proctotrupomorpha</taxon>
        <taxon>Chalcidoidea</taxon>
        <taxon>Pteromalidae</taxon>
        <taxon>Pteromalinae</taxon>
        <taxon>Nasonia</taxon>
    </lineage>
</organism>
<evidence type="ECO:0000256" key="7">
    <source>
        <dbReference type="ARBA" id="ARBA00023303"/>
    </source>
</evidence>
<keyword evidence="2" id="KW-0813">Transport</keyword>
<dbReference type="RefSeq" id="XP_031782440.2">
    <property type="nucleotide sequence ID" value="XM_031926580.2"/>
</dbReference>
<dbReference type="RefSeq" id="XP_032454494.1">
    <property type="nucleotide sequence ID" value="XM_032598603.1"/>
</dbReference>
<keyword evidence="4 9" id="KW-1133">Transmembrane helix</keyword>
<protein>
    <recommendedName>
        <fullName evidence="10">Potassium channel domain-containing protein</fullName>
    </recommendedName>
</protein>
<keyword evidence="12" id="KW-1185">Reference proteome</keyword>
<dbReference type="InterPro" id="IPR013099">
    <property type="entry name" value="K_chnl_dom"/>
</dbReference>
<dbReference type="PANTHER" id="PTHR11003">
    <property type="entry name" value="POTASSIUM CHANNEL, SUBFAMILY K"/>
    <property type="match status" value="1"/>
</dbReference>
<dbReference type="GO" id="GO:0015271">
    <property type="term" value="F:outward rectifier potassium channel activity"/>
    <property type="evidence" value="ECO:0007669"/>
    <property type="project" value="TreeGrafter"/>
</dbReference>
<proteinExistence type="predicted"/>
<evidence type="ECO:0000256" key="5">
    <source>
        <dbReference type="ARBA" id="ARBA00023065"/>
    </source>
</evidence>